<evidence type="ECO:0000259" key="2">
    <source>
        <dbReference type="PROSITE" id="PS50041"/>
    </source>
</evidence>
<dbReference type="RefSeq" id="XP_055887396.1">
    <property type="nucleotide sequence ID" value="XM_056031421.1"/>
</dbReference>
<dbReference type="GeneID" id="106056591"/>
<dbReference type="OrthoDB" id="6162675at2759"/>
<protein>
    <submittedName>
        <fullName evidence="4">Brevican core protein-like isoform X1</fullName>
    </submittedName>
</protein>
<accession>A0A9W3AJC7</accession>
<dbReference type="Gene3D" id="3.10.100.10">
    <property type="entry name" value="Mannose-Binding Protein A, subunit A"/>
    <property type="match status" value="1"/>
</dbReference>
<dbReference type="SMART" id="SM00034">
    <property type="entry name" value="CLECT"/>
    <property type="match status" value="1"/>
</dbReference>
<feature type="signal peptide" evidence="1">
    <location>
        <begin position="1"/>
        <end position="19"/>
    </location>
</feature>
<reference evidence="4" key="1">
    <citation type="submission" date="2025-08" db="UniProtKB">
        <authorList>
            <consortium name="RefSeq"/>
        </authorList>
    </citation>
    <scope>IDENTIFICATION</scope>
</reference>
<dbReference type="Proteomes" id="UP001165740">
    <property type="component" value="Chromosome 6"/>
</dbReference>
<keyword evidence="3" id="KW-1185">Reference proteome</keyword>
<dbReference type="SUPFAM" id="SSF56436">
    <property type="entry name" value="C-type lectin-like"/>
    <property type="match status" value="1"/>
</dbReference>
<dbReference type="Pfam" id="PF00059">
    <property type="entry name" value="Lectin_C"/>
    <property type="match status" value="1"/>
</dbReference>
<dbReference type="PANTHER" id="PTHR22803">
    <property type="entry name" value="MANNOSE, PHOSPHOLIPASE, LECTIN RECEPTOR RELATED"/>
    <property type="match status" value="1"/>
</dbReference>
<dbReference type="InterPro" id="IPR016186">
    <property type="entry name" value="C-type_lectin-like/link_sf"/>
</dbReference>
<dbReference type="InterPro" id="IPR050111">
    <property type="entry name" value="C-type_lectin/snaclec_domain"/>
</dbReference>
<feature type="chain" id="PRO_5040783403" evidence="1">
    <location>
        <begin position="20"/>
        <end position="185"/>
    </location>
</feature>
<keyword evidence="1" id="KW-0732">Signal</keyword>
<evidence type="ECO:0000313" key="4">
    <source>
        <dbReference type="RefSeq" id="XP_055887396.1"/>
    </source>
</evidence>
<dbReference type="InterPro" id="IPR001304">
    <property type="entry name" value="C-type_lectin-like"/>
</dbReference>
<organism evidence="3 4">
    <name type="scientific">Biomphalaria glabrata</name>
    <name type="common">Bloodfluke planorb</name>
    <name type="synonym">Freshwater snail</name>
    <dbReference type="NCBI Taxonomy" id="6526"/>
    <lineage>
        <taxon>Eukaryota</taxon>
        <taxon>Metazoa</taxon>
        <taxon>Spiralia</taxon>
        <taxon>Lophotrochozoa</taxon>
        <taxon>Mollusca</taxon>
        <taxon>Gastropoda</taxon>
        <taxon>Heterobranchia</taxon>
        <taxon>Euthyneura</taxon>
        <taxon>Panpulmonata</taxon>
        <taxon>Hygrophila</taxon>
        <taxon>Lymnaeoidea</taxon>
        <taxon>Planorbidae</taxon>
        <taxon>Biomphalaria</taxon>
    </lineage>
</organism>
<dbReference type="PROSITE" id="PS50041">
    <property type="entry name" value="C_TYPE_LECTIN_2"/>
    <property type="match status" value="1"/>
</dbReference>
<evidence type="ECO:0000313" key="3">
    <source>
        <dbReference type="Proteomes" id="UP001165740"/>
    </source>
</evidence>
<name>A0A9W3AJC7_BIOGL</name>
<gene>
    <name evidence="4" type="primary">LOC106056591</name>
</gene>
<sequence>MRNLIVLILVLCSFRVTISQGTQRLSLLLKCKQSAGFSIYGQGTTKMCLYLGQENKTYVEAQADCTSRNSRLAIFNTLEKFQIVEPMPNVWIGLDDIATEGTYRWADGSILDLQSELKKKIFYPGEPNAYYVVENCVCQRCWSSSEKLVDAPCNWKLSLQDLSGMDRQTTQKLIASIPLSGAAKI</sequence>
<feature type="domain" description="C-type lectin" evidence="2">
    <location>
        <begin position="44"/>
        <end position="144"/>
    </location>
</feature>
<evidence type="ECO:0000256" key="1">
    <source>
        <dbReference type="SAM" id="SignalP"/>
    </source>
</evidence>
<proteinExistence type="predicted"/>
<dbReference type="InterPro" id="IPR016187">
    <property type="entry name" value="CTDL_fold"/>
</dbReference>
<dbReference type="AlphaFoldDB" id="A0A9W3AJC7"/>